<evidence type="ECO:0000256" key="2">
    <source>
        <dbReference type="ARBA" id="ARBA00022475"/>
    </source>
</evidence>
<reference evidence="11 12" key="1">
    <citation type="submission" date="2020-11" db="EMBL/GenBank/DDBJ databases">
        <authorList>
            <person name="Wallbank WR R."/>
            <person name="Pardo Diaz C."/>
            <person name="Kozak K."/>
            <person name="Martin S."/>
            <person name="Jiggins C."/>
            <person name="Moest M."/>
            <person name="Warren A I."/>
            <person name="Generalovic N T."/>
            <person name="Byers J.R.P. K."/>
            <person name="Montejo-Kovacevich G."/>
            <person name="Yen C E."/>
        </authorList>
    </citation>
    <scope>NUCLEOTIDE SEQUENCE [LARGE SCALE GENOMIC DNA]</scope>
</reference>
<dbReference type="AlphaFoldDB" id="A0A7R8UUJ1"/>
<feature type="transmembrane region" description="Helical" evidence="10">
    <location>
        <begin position="93"/>
        <end position="110"/>
    </location>
</feature>
<dbReference type="PANTHER" id="PTHR21137:SF35">
    <property type="entry name" value="ODORANT RECEPTOR 19A-RELATED"/>
    <property type="match status" value="1"/>
</dbReference>
<evidence type="ECO:0000256" key="4">
    <source>
        <dbReference type="ARBA" id="ARBA00022692"/>
    </source>
</evidence>
<proteinExistence type="predicted"/>
<keyword evidence="4 10" id="KW-0812">Transmembrane</keyword>
<evidence type="ECO:0008006" key="13">
    <source>
        <dbReference type="Google" id="ProtNLM"/>
    </source>
</evidence>
<dbReference type="PANTHER" id="PTHR21137">
    <property type="entry name" value="ODORANT RECEPTOR"/>
    <property type="match status" value="1"/>
</dbReference>
<evidence type="ECO:0000256" key="5">
    <source>
        <dbReference type="ARBA" id="ARBA00022725"/>
    </source>
</evidence>
<dbReference type="GO" id="GO:0005549">
    <property type="term" value="F:odorant binding"/>
    <property type="evidence" value="ECO:0007669"/>
    <property type="project" value="InterPro"/>
</dbReference>
<keyword evidence="3" id="KW-0716">Sensory transduction</keyword>
<feature type="transmembrane region" description="Helical" evidence="10">
    <location>
        <begin position="209"/>
        <end position="229"/>
    </location>
</feature>
<evidence type="ECO:0000256" key="10">
    <source>
        <dbReference type="SAM" id="Phobius"/>
    </source>
</evidence>
<evidence type="ECO:0000256" key="3">
    <source>
        <dbReference type="ARBA" id="ARBA00022606"/>
    </source>
</evidence>
<dbReference type="OrthoDB" id="6604226at2759"/>
<dbReference type="InterPro" id="IPR004117">
    <property type="entry name" value="7tm6_olfct_rcpt"/>
</dbReference>
<dbReference type="Pfam" id="PF02949">
    <property type="entry name" value="7tm_6"/>
    <property type="match status" value="1"/>
</dbReference>
<gene>
    <name evidence="11" type="ORF">HERILL_LOCUS10045</name>
</gene>
<accession>A0A7R8UUJ1</accession>
<organism evidence="11 12">
    <name type="scientific">Hermetia illucens</name>
    <name type="common">Black soldier fly</name>
    <dbReference type="NCBI Taxonomy" id="343691"/>
    <lineage>
        <taxon>Eukaryota</taxon>
        <taxon>Metazoa</taxon>
        <taxon>Ecdysozoa</taxon>
        <taxon>Arthropoda</taxon>
        <taxon>Hexapoda</taxon>
        <taxon>Insecta</taxon>
        <taxon>Pterygota</taxon>
        <taxon>Neoptera</taxon>
        <taxon>Endopterygota</taxon>
        <taxon>Diptera</taxon>
        <taxon>Brachycera</taxon>
        <taxon>Stratiomyomorpha</taxon>
        <taxon>Stratiomyidae</taxon>
        <taxon>Hermetiinae</taxon>
        <taxon>Hermetia</taxon>
    </lineage>
</organism>
<evidence type="ECO:0000256" key="1">
    <source>
        <dbReference type="ARBA" id="ARBA00004651"/>
    </source>
</evidence>
<name>A0A7R8UUJ1_HERIL</name>
<keyword evidence="6 10" id="KW-1133">Transmembrane helix</keyword>
<feature type="transmembrane region" description="Helical" evidence="10">
    <location>
        <begin position="181"/>
        <end position="203"/>
    </location>
</feature>
<dbReference type="InParanoid" id="A0A7R8UUJ1"/>
<dbReference type="GO" id="GO:0007165">
    <property type="term" value="P:signal transduction"/>
    <property type="evidence" value="ECO:0007669"/>
    <property type="project" value="UniProtKB-KW"/>
</dbReference>
<keyword evidence="12" id="KW-1185">Reference proteome</keyword>
<keyword evidence="2" id="KW-1003">Cell membrane</keyword>
<keyword evidence="8" id="KW-0675">Receptor</keyword>
<comment type="subcellular location">
    <subcellularLocation>
        <location evidence="1">Cell membrane</location>
        <topology evidence="1">Multi-pass membrane protein</topology>
    </subcellularLocation>
</comment>
<evidence type="ECO:0000313" key="11">
    <source>
        <dbReference type="EMBL" id="CAD7087329.1"/>
    </source>
</evidence>
<dbReference type="GO" id="GO:0004984">
    <property type="term" value="F:olfactory receptor activity"/>
    <property type="evidence" value="ECO:0007669"/>
    <property type="project" value="InterPro"/>
</dbReference>
<feature type="transmembrane region" description="Helical" evidence="10">
    <location>
        <begin position="51"/>
        <end position="73"/>
    </location>
</feature>
<sequence length="294" mass="33169">MAVNVKVIVLLSVMEKLQTFQDAIDALEMHPKFSTKDNARIAEMILAADRLMLCFVCCFNLFVLLFVLSTLLSAQRSLLLPMWIPFDWNSSGFVYWSVLTYQFFIGLHTVNRNISTDAFPPLYLLALCGHFDILADRFKDIGCNSNQTAEGNCEELVDCIKTHGTLMSVFDQLASIISKTIICQFLLSALTISIALVPVFIMNLSTPQIIMSLSLCIALVFQILPSCYYGDKFMEKSEKFTTCLYSCNWLDQSLRFKRTLFLFMTVTVQDKVILVGKLAPINLITLLKVGNTVI</sequence>
<dbReference type="GO" id="GO:0005886">
    <property type="term" value="C:plasma membrane"/>
    <property type="evidence" value="ECO:0007669"/>
    <property type="project" value="UniProtKB-SubCell"/>
</dbReference>
<keyword evidence="5" id="KW-0552">Olfaction</keyword>
<dbReference type="Proteomes" id="UP000594454">
    <property type="component" value="Chromosome 4"/>
</dbReference>
<keyword evidence="7 10" id="KW-0472">Membrane</keyword>
<dbReference type="EMBL" id="LR899012">
    <property type="protein sequence ID" value="CAD7087329.1"/>
    <property type="molecule type" value="Genomic_DNA"/>
</dbReference>
<evidence type="ECO:0000256" key="7">
    <source>
        <dbReference type="ARBA" id="ARBA00023136"/>
    </source>
</evidence>
<evidence type="ECO:0000256" key="6">
    <source>
        <dbReference type="ARBA" id="ARBA00022989"/>
    </source>
</evidence>
<evidence type="ECO:0000256" key="9">
    <source>
        <dbReference type="ARBA" id="ARBA00023224"/>
    </source>
</evidence>
<keyword evidence="9" id="KW-0807">Transducer</keyword>
<evidence type="ECO:0000313" key="12">
    <source>
        <dbReference type="Proteomes" id="UP000594454"/>
    </source>
</evidence>
<protein>
    <recommendedName>
        <fullName evidence="13">Odorant receptor</fullName>
    </recommendedName>
</protein>
<evidence type="ECO:0000256" key="8">
    <source>
        <dbReference type="ARBA" id="ARBA00023170"/>
    </source>
</evidence>